<evidence type="ECO:0000313" key="1">
    <source>
        <dbReference type="EMBL" id="MBB3862929.1"/>
    </source>
</evidence>
<accession>A0A7W6A1A1</accession>
<organism evidence="1 2">
    <name type="scientific">Novosphingobium hassiacum</name>
    <dbReference type="NCBI Taxonomy" id="173676"/>
    <lineage>
        <taxon>Bacteria</taxon>
        <taxon>Pseudomonadati</taxon>
        <taxon>Pseudomonadota</taxon>
        <taxon>Alphaproteobacteria</taxon>
        <taxon>Sphingomonadales</taxon>
        <taxon>Sphingomonadaceae</taxon>
        <taxon>Novosphingobium</taxon>
    </lineage>
</organism>
<name>A0A7W6A1A1_9SPHN</name>
<sequence length="92" mass="10360">MDDNHLIAVQMEIDGSNQRWQLHRQQQLVEEPLLGAFKPASRCGFRTAVERCAVDLVDDTGQLQRLLKVLMNDRLSRGGDNAKERGVGAQFP</sequence>
<dbReference type="RefSeq" id="WP_343057316.1">
    <property type="nucleotide sequence ID" value="NZ_JACICY010000034.1"/>
</dbReference>
<gene>
    <name evidence="1" type="ORF">GGQ88_004232</name>
</gene>
<comment type="caution">
    <text evidence="1">The sequence shown here is derived from an EMBL/GenBank/DDBJ whole genome shotgun (WGS) entry which is preliminary data.</text>
</comment>
<evidence type="ECO:0000313" key="2">
    <source>
        <dbReference type="Proteomes" id="UP000562395"/>
    </source>
</evidence>
<dbReference type="EMBL" id="JACICY010000034">
    <property type="protein sequence ID" value="MBB3862929.1"/>
    <property type="molecule type" value="Genomic_DNA"/>
</dbReference>
<keyword evidence="2" id="KW-1185">Reference proteome</keyword>
<proteinExistence type="predicted"/>
<dbReference type="Proteomes" id="UP000562395">
    <property type="component" value="Unassembled WGS sequence"/>
</dbReference>
<reference evidence="1 2" key="1">
    <citation type="submission" date="2020-08" db="EMBL/GenBank/DDBJ databases">
        <title>Genomic Encyclopedia of Type Strains, Phase IV (KMG-IV): sequencing the most valuable type-strain genomes for metagenomic binning, comparative biology and taxonomic classification.</title>
        <authorList>
            <person name="Goeker M."/>
        </authorList>
    </citation>
    <scope>NUCLEOTIDE SEQUENCE [LARGE SCALE GENOMIC DNA]</scope>
    <source>
        <strain evidence="1 2">DSM 14552</strain>
    </source>
</reference>
<dbReference type="AlphaFoldDB" id="A0A7W6A1A1"/>
<protein>
    <submittedName>
        <fullName evidence="1">Uncharacterized protein</fullName>
    </submittedName>
</protein>